<dbReference type="GO" id="GO:0009279">
    <property type="term" value="C:cell outer membrane"/>
    <property type="evidence" value="ECO:0007669"/>
    <property type="project" value="UniProtKB-SubCell"/>
</dbReference>
<dbReference type="InterPro" id="IPR011990">
    <property type="entry name" value="TPR-like_helical_dom_sf"/>
</dbReference>
<keyword evidence="4" id="KW-0472">Membrane</keyword>
<feature type="domain" description="SusD-like N-terminal" evidence="7">
    <location>
        <begin position="21"/>
        <end position="220"/>
    </location>
</feature>
<name>A0A1I1LHP1_9SPHI</name>
<reference evidence="8 9" key="1">
    <citation type="submission" date="2016-10" db="EMBL/GenBank/DDBJ databases">
        <authorList>
            <person name="de Groot N.N."/>
        </authorList>
    </citation>
    <scope>NUCLEOTIDE SEQUENCE [LARGE SCALE GENOMIC DNA]</scope>
    <source>
        <strain evidence="8 9">DSM 22900</strain>
    </source>
</reference>
<dbReference type="SUPFAM" id="SSF48452">
    <property type="entry name" value="TPR-like"/>
    <property type="match status" value="1"/>
</dbReference>
<keyword evidence="5" id="KW-0998">Cell outer membrane</keyword>
<evidence type="ECO:0000256" key="4">
    <source>
        <dbReference type="ARBA" id="ARBA00023136"/>
    </source>
</evidence>
<protein>
    <submittedName>
        <fullName evidence="8">Starch-binding associating with outer membrane</fullName>
    </submittedName>
</protein>
<evidence type="ECO:0000313" key="9">
    <source>
        <dbReference type="Proteomes" id="UP000199577"/>
    </source>
</evidence>
<dbReference type="EMBL" id="FOLL01000021">
    <property type="protein sequence ID" value="SFC72485.1"/>
    <property type="molecule type" value="Genomic_DNA"/>
</dbReference>
<evidence type="ECO:0000259" key="7">
    <source>
        <dbReference type="Pfam" id="PF14322"/>
    </source>
</evidence>
<evidence type="ECO:0000256" key="5">
    <source>
        <dbReference type="ARBA" id="ARBA00023237"/>
    </source>
</evidence>
<dbReference type="Pfam" id="PF07980">
    <property type="entry name" value="SusD_RagB"/>
    <property type="match status" value="1"/>
</dbReference>
<evidence type="ECO:0000259" key="6">
    <source>
        <dbReference type="Pfam" id="PF07980"/>
    </source>
</evidence>
<proteinExistence type="inferred from homology"/>
<evidence type="ECO:0000256" key="1">
    <source>
        <dbReference type="ARBA" id="ARBA00004442"/>
    </source>
</evidence>
<gene>
    <name evidence="8" type="ORF">SAMN05421747_12140</name>
</gene>
<comment type="similarity">
    <text evidence="2">Belongs to the SusD family.</text>
</comment>
<dbReference type="AlphaFoldDB" id="A0A1I1LHP1"/>
<comment type="subcellular location">
    <subcellularLocation>
        <location evidence="1">Cell outer membrane</location>
    </subcellularLocation>
</comment>
<dbReference type="Gene3D" id="1.25.40.390">
    <property type="match status" value="1"/>
</dbReference>
<evidence type="ECO:0000256" key="2">
    <source>
        <dbReference type="ARBA" id="ARBA00006275"/>
    </source>
</evidence>
<keyword evidence="3" id="KW-0732">Signal</keyword>
<evidence type="ECO:0000313" key="8">
    <source>
        <dbReference type="EMBL" id="SFC72485.1"/>
    </source>
</evidence>
<dbReference type="Pfam" id="PF14322">
    <property type="entry name" value="SusD-like_3"/>
    <property type="match status" value="1"/>
</dbReference>
<dbReference type="RefSeq" id="WP_090974868.1">
    <property type="nucleotide sequence ID" value="NZ_FOLL01000021.1"/>
</dbReference>
<accession>A0A1I1LHP1</accession>
<organism evidence="8 9">
    <name type="scientific">Parapedobacter composti</name>
    <dbReference type="NCBI Taxonomy" id="623281"/>
    <lineage>
        <taxon>Bacteria</taxon>
        <taxon>Pseudomonadati</taxon>
        <taxon>Bacteroidota</taxon>
        <taxon>Sphingobacteriia</taxon>
        <taxon>Sphingobacteriales</taxon>
        <taxon>Sphingobacteriaceae</taxon>
        <taxon>Parapedobacter</taxon>
    </lineage>
</organism>
<evidence type="ECO:0000256" key="3">
    <source>
        <dbReference type="ARBA" id="ARBA00022729"/>
    </source>
</evidence>
<dbReference type="PROSITE" id="PS51257">
    <property type="entry name" value="PROKAR_LIPOPROTEIN"/>
    <property type="match status" value="1"/>
</dbReference>
<dbReference type="OrthoDB" id="5694214at2"/>
<dbReference type="InterPro" id="IPR033985">
    <property type="entry name" value="SusD-like_N"/>
</dbReference>
<dbReference type="InterPro" id="IPR012944">
    <property type="entry name" value="SusD_RagB_dom"/>
</dbReference>
<dbReference type="Proteomes" id="UP000199577">
    <property type="component" value="Unassembled WGS sequence"/>
</dbReference>
<keyword evidence="9" id="KW-1185">Reference proteome</keyword>
<sequence>MKRTLKTIIIIWSLLFAGCNKFLDREPLAEVTPEQYLSNEANLASYAIGLYDMLPTHDQWGYGTFTFDNHTDNMAGMYPSPMYAPGQSRVEQTGGDWDFALLYRCNYFLQQVVPKVARNEIAGNPGAINHYLGEVYFMRAFAYFQKLQALGDFPIITEILPDEHGALTEASKRRPRNEVARFILEDLDRAIDLLNDVPPNGGKNRLNKLAAYLFKSRVALFEGTWLKYFRGTAFVPGGTGWPGAVKDYNSAYQFPSGSIDGEIDFFLSEAMVAASVVADAVPLVENTGTYQHHPTDPVNPYFNMFSDENMEGYSEVLLWRKYSVGMVTNSVGSDASRANSGVGTTRSMINAFIMQDGKPIYASPAKMDENTSYWGDEELTHITKNRDTRAQLFVKKPGDRNLHTPPGSHGYEYEPCPNLIATTGDEKYTTGYAIRKGLNFNGKHTQFLESTIGSIVFRASEAYLNYIEACYEKNGSLDGIADNYWKKIRQRAKINEDYLYTTGLTNMAEEGKTDWGAYSSGQLVDPLLFNIRRERRCELMAEGLRMMDIKRWRSMDQLIHDPYHVEGIDLYSVLYPEWDCYRDANGISILAPGVNVSHPSFGKYLQPYRISPNNIAYNGYRWHMAHYLAPIAIQHFINTSDGNLQESPIYQNPGWPLEAGGTPQ</sequence>
<feature type="domain" description="RagB/SusD" evidence="6">
    <location>
        <begin position="332"/>
        <end position="655"/>
    </location>
</feature>
<dbReference type="STRING" id="623281.SAMN05421747_12140"/>